<dbReference type="GO" id="GO:0032049">
    <property type="term" value="P:cardiolipin biosynthetic process"/>
    <property type="evidence" value="ECO:0007669"/>
    <property type="project" value="UniProtKB-ARBA"/>
</dbReference>
<feature type="domain" description="PLD phosphodiesterase" evidence="1">
    <location>
        <begin position="172"/>
        <end position="199"/>
    </location>
</feature>
<dbReference type="Gene3D" id="3.30.870.10">
    <property type="entry name" value="Endonuclease Chain A"/>
    <property type="match status" value="2"/>
</dbReference>
<dbReference type="PROSITE" id="PS51257">
    <property type="entry name" value="PROKAR_LIPOPROTEIN"/>
    <property type="match status" value="1"/>
</dbReference>
<dbReference type="SMART" id="SM00155">
    <property type="entry name" value="PLDc"/>
    <property type="match status" value="2"/>
</dbReference>
<dbReference type="EMBL" id="RXNS01000013">
    <property type="protein sequence ID" value="RTR01512.1"/>
    <property type="molecule type" value="Genomic_DNA"/>
</dbReference>
<dbReference type="OrthoDB" id="9814092at2"/>
<dbReference type="GO" id="GO:0030572">
    <property type="term" value="F:phosphatidyltransferase activity"/>
    <property type="evidence" value="ECO:0007669"/>
    <property type="project" value="UniProtKB-ARBA"/>
</dbReference>
<dbReference type="RefSeq" id="WP_126485175.1">
    <property type="nucleotide sequence ID" value="NZ_RXNS01000013.1"/>
</dbReference>
<dbReference type="AlphaFoldDB" id="A0A431V149"/>
<dbReference type="CDD" id="cd09113">
    <property type="entry name" value="PLDc_ymdC_like_2"/>
    <property type="match status" value="1"/>
</dbReference>
<dbReference type="Pfam" id="PF13091">
    <property type="entry name" value="PLDc_2"/>
    <property type="match status" value="2"/>
</dbReference>
<protein>
    <submittedName>
        <fullName evidence="2">Phospholipase D family protein</fullName>
    </submittedName>
</protein>
<dbReference type="SUPFAM" id="SSF56024">
    <property type="entry name" value="Phospholipase D/nuclease"/>
    <property type="match status" value="2"/>
</dbReference>
<dbReference type="CDD" id="cd09111">
    <property type="entry name" value="PLDc_ymdC_like_1"/>
    <property type="match status" value="1"/>
</dbReference>
<evidence type="ECO:0000259" key="1">
    <source>
        <dbReference type="PROSITE" id="PS50035"/>
    </source>
</evidence>
<gene>
    <name evidence="2" type="ORF">EKG36_14070</name>
</gene>
<dbReference type="PANTHER" id="PTHR21248:SF12">
    <property type="entry name" value="CARDIOLIPIN SYNTHASE C"/>
    <property type="match status" value="1"/>
</dbReference>
<accession>A0A431V149</accession>
<dbReference type="InterPro" id="IPR001736">
    <property type="entry name" value="PLipase_D/transphosphatidylase"/>
</dbReference>
<dbReference type="PANTHER" id="PTHR21248">
    <property type="entry name" value="CARDIOLIPIN SYNTHASE"/>
    <property type="match status" value="1"/>
</dbReference>
<dbReference type="PROSITE" id="PS50035">
    <property type="entry name" value="PLD"/>
    <property type="match status" value="2"/>
</dbReference>
<feature type="domain" description="PLD phosphodiesterase" evidence="1">
    <location>
        <begin position="414"/>
        <end position="441"/>
    </location>
</feature>
<proteinExistence type="predicted"/>
<dbReference type="InterPro" id="IPR025202">
    <property type="entry name" value="PLD-like_dom"/>
</dbReference>
<name>A0A431V149_9GAMM</name>
<organism evidence="2 3">
    <name type="scientific">Halomonas nitroreducens</name>
    <dbReference type="NCBI Taxonomy" id="447425"/>
    <lineage>
        <taxon>Bacteria</taxon>
        <taxon>Pseudomonadati</taxon>
        <taxon>Pseudomonadota</taxon>
        <taxon>Gammaproteobacteria</taxon>
        <taxon>Oceanospirillales</taxon>
        <taxon>Halomonadaceae</taxon>
        <taxon>Halomonas</taxon>
    </lineage>
</organism>
<sequence length="523" mass="57610">MTSIAWRGAWALAAWLVLGLLAGCAGQPVPREHGLALRDAEIRSTWLGQWSRQAAADHAGLSGFALLAKGEEAFALRANLAEQASKRLDVQTYLLGEGQTVQVLLHRMIGAAQRGVEVRLLLDDLTASGQGDQLAALDSHPNIQVRVFNPWPLGREHLVSRVLLSLPALARQHRRMHNKTWIVDNAVAITGGRNLGDEYFNASEPRNFADVDLLAVGGVVDALSLSFDLYWNHFLSQPLARYHTAAPEAWRDLAATLARQLAEQRDSDSPYFVALRARYGAAAEDKLFSELHWAPGQALWDPPGKVAGRERSPLKRTLFGALLDQLPELESRLVIVSAYFVPAERGTALLTRLAESGIRVEVITNSLEATDLSLVHGAYAGRRRALLESGVRLHELRGRQQRGEEAEIGIPGTSISSLHSKAVSFDDDLVFIGSFNADPRSVIWNTEVGVLVESEPLVAEFLEFAEAGMTPSLSYLPGLDGEGRLYWLTELDERLVRLDREPGSLKQRLGSWFSRLLGLEIWL</sequence>
<evidence type="ECO:0000313" key="3">
    <source>
        <dbReference type="Proteomes" id="UP000267400"/>
    </source>
</evidence>
<comment type="caution">
    <text evidence="2">The sequence shown here is derived from an EMBL/GenBank/DDBJ whole genome shotgun (WGS) entry which is preliminary data.</text>
</comment>
<evidence type="ECO:0000313" key="2">
    <source>
        <dbReference type="EMBL" id="RTR01512.1"/>
    </source>
</evidence>
<dbReference type="Proteomes" id="UP000267400">
    <property type="component" value="Unassembled WGS sequence"/>
</dbReference>
<reference evidence="2 3" key="1">
    <citation type="submission" date="2018-12" db="EMBL/GenBank/DDBJ databases">
        <authorList>
            <person name="Yu L."/>
        </authorList>
    </citation>
    <scope>NUCLEOTIDE SEQUENCE [LARGE SCALE GENOMIC DNA]</scope>
    <source>
        <strain evidence="2 3">11S</strain>
    </source>
</reference>
<keyword evidence="3" id="KW-1185">Reference proteome</keyword>